<dbReference type="HOGENOM" id="CLU_3237110_0_0_10"/>
<comment type="caution">
    <text evidence="1">The sequence shown here is derived from an EMBL/GenBank/DDBJ whole genome shotgun (WGS) entry which is preliminary data.</text>
</comment>
<organism evidence="1 2">
    <name type="scientific">Paraprevotella clara YIT 11840</name>
    <dbReference type="NCBI Taxonomy" id="762968"/>
    <lineage>
        <taxon>Bacteria</taxon>
        <taxon>Pseudomonadati</taxon>
        <taxon>Bacteroidota</taxon>
        <taxon>Bacteroidia</taxon>
        <taxon>Bacteroidales</taxon>
        <taxon>Prevotellaceae</taxon>
        <taxon>Paraprevotella</taxon>
    </lineage>
</organism>
<sequence length="43" mass="5016">MFHHNNTTSFILFSSKVSKKSVHGTRFQLFFAYLCLITLIHSL</sequence>
<name>G5SQ62_9BACT</name>
<reference evidence="1 2" key="1">
    <citation type="submission" date="2011-03" db="EMBL/GenBank/DDBJ databases">
        <authorList>
            <person name="Weinstock G."/>
            <person name="Sodergren E."/>
            <person name="Clifton S."/>
            <person name="Fulton L."/>
            <person name="Fulton B."/>
            <person name="Courtney L."/>
            <person name="Fronick C."/>
            <person name="Harrison M."/>
            <person name="Strong C."/>
            <person name="Farmer C."/>
            <person name="Delahaunty K."/>
            <person name="Markovic C."/>
            <person name="Hall O."/>
            <person name="Minx P."/>
            <person name="Tomlinson C."/>
            <person name="Mitreva M."/>
            <person name="Hou S."/>
            <person name="Chen J."/>
            <person name="Wollam A."/>
            <person name="Pepin K.H."/>
            <person name="Johnson M."/>
            <person name="Bhonagiri V."/>
            <person name="Zhang X."/>
            <person name="Suruliraj S."/>
            <person name="Warren W."/>
            <person name="Chinwalla A."/>
            <person name="Mardis E.R."/>
            <person name="Wilson R.K."/>
        </authorList>
    </citation>
    <scope>NUCLEOTIDE SEQUENCE [LARGE SCALE GENOMIC DNA]</scope>
    <source>
        <strain evidence="1 2">YIT 11840</strain>
    </source>
</reference>
<gene>
    <name evidence="1" type="ORF">HMPREF9441_01498</name>
</gene>
<dbReference type="STRING" id="762968.HMPREF9441_01498"/>
<dbReference type="AlphaFoldDB" id="G5SQ62"/>
<dbReference type="EMBL" id="AFFY01000022">
    <property type="protein sequence ID" value="EHH00264.1"/>
    <property type="molecule type" value="Genomic_DNA"/>
</dbReference>
<evidence type="ECO:0000313" key="1">
    <source>
        <dbReference type="EMBL" id="EHH00264.1"/>
    </source>
</evidence>
<dbReference type="Proteomes" id="UP000003598">
    <property type="component" value="Unassembled WGS sequence"/>
</dbReference>
<evidence type="ECO:0000313" key="2">
    <source>
        <dbReference type="Proteomes" id="UP000003598"/>
    </source>
</evidence>
<proteinExistence type="predicted"/>
<keyword evidence="2" id="KW-1185">Reference proteome</keyword>
<protein>
    <submittedName>
        <fullName evidence="1">Uncharacterized protein</fullName>
    </submittedName>
</protein>
<accession>G5SQ62</accession>